<dbReference type="PANTHER" id="PTHR32268">
    <property type="entry name" value="HOMOSERINE O-ACETYLTRANSFERASE"/>
    <property type="match status" value="1"/>
</dbReference>
<name>A0ABP1FN16_9CHLO</name>
<accession>A0ABP1FN16</accession>
<dbReference type="InterPro" id="IPR000073">
    <property type="entry name" value="AB_hydrolase_1"/>
</dbReference>
<dbReference type="Pfam" id="PF00561">
    <property type="entry name" value="Abhydrolase_1"/>
    <property type="match status" value="1"/>
</dbReference>
<gene>
    <name evidence="3" type="primary">g1334</name>
    <name evidence="3" type="ORF">VP750_LOCUS1152</name>
</gene>
<dbReference type="EMBL" id="CAXHTA020000002">
    <property type="protein sequence ID" value="CAL5219493.1"/>
    <property type="molecule type" value="Genomic_DNA"/>
</dbReference>
<dbReference type="Gene3D" id="3.40.50.1820">
    <property type="entry name" value="alpha/beta hydrolase"/>
    <property type="match status" value="1"/>
</dbReference>
<comment type="similarity">
    <text evidence="1">Belongs to the AB hydrolase superfamily. MetX family.</text>
</comment>
<dbReference type="SUPFAM" id="SSF53474">
    <property type="entry name" value="alpha/beta-Hydrolases"/>
    <property type="match status" value="1"/>
</dbReference>
<reference evidence="3 4" key="1">
    <citation type="submission" date="2024-06" db="EMBL/GenBank/DDBJ databases">
        <authorList>
            <person name="Kraege A."/>
            <person name="Thomma B."/>
        </authorList>
    </citation>
    <scope>NUCLEOTIDE SEQUENCE [LARGE SCALE GENOMIC DNA]</scope>
</reference>
<protein>
    <submittedName>
        <fullName evidence="3">G1334 protein</fullName>
    </submittedName>
</protein>
<dbReference type="PIRSF" id="PIRSF000443">
    <property type="entry name" value="Homoser_Ac_trans"/>
    <property type="match status" value="1"/>
</dbReference>
<dbReference type="NCBIfam" id="NF005757">
    <property type="entry name" value="PRK07581.1"/>
    <property type="match status" value="1"/>
</dbReference>
<keyword evidence="4" id="KW-1185">Reference proteome</keyword>
<evidence type="ECO:0000256" key="1">
    <source>
        <dbReference type="ARBA" id="ARBA00006886"/>
    </source>
</evidence>
<evidence type="ECO:0000259" key="2">
    <source>
        <dbReference type="Pfam" id="PF00561"/>
    </source>
</evidence>
<dbReference type="PANTHER" id="PTHR32268:SF15">
    <property type="entry name" value="HOMOSERINE ACETYLTRANSFERASE FAMILY PROTEIN (AFU_ORTHOLOGUE AFUA_1G15350)"/>
    <property type="match status" value="1"/>
</dbReference>
<sequence>MDPKKLTQGERESHDIYELGDFQLVSGEILPKAKIAYKAWGTLNADKSNAIVYPTWFTGRHWENDWLIGPDMTLSPEKYFIIVPNMFGNGLSSSPSNTPAPLDGPRFPEIRVQDNVNAQHQLVTEKFGITSLVAVLGWSMGAGQTFQWAVSYPEMVPKILPFCGSARTSPHNRVFLEGVKAALTADAKFNGGEYKADDPPVVGLKACARVYAGWGLSQPFYWHETWKEMGFKSLDDFLVNFWEKFFLAREANNLLCMLSTWWHGNIGNTEGFDGNLETALASIKAKAIVMPALIDLYFPVADEEYEVSHMPDAELRVIPGVWGHFAGGGSCDTDTAFIDKGLKDLLDA</sequence>
<dbReference type="Proteomes" id="UP001497392">
    <property type="component" value="Unassembled WGS sequence"/>
</dbReference>
<dbReference type="InterPro" id="IPR029058">
    <property type="entry name" value="AB_hydrolase_fold"/>
</dbReference>
<organism evidence="3 4">
    <name type="scientific">Coccomyxa viridis</name>
    <dbReference type="NCBI Taxonomy" id="1274662"/>
    <lineage>
        <taxon>Eukaryota</taxon>
        <taxon>Viridiplantae</taxon>
        <taxon>Chlorophyta</taxon>
        <taxon>core chlorophytes</taxon>
        <taxon>Trebouxiophyceae</taxon>
        <taxon>Trebouxiophyceae incertae sedis</taxon>
        <taxon>Coccomyxaceae</taxon>
        <taxon>Coccomyxa</taxon>
    </lineage>
</organism>
<comment type="caution">
    <text evidence="3">The sequence shown here is derived from an EMBL/GenBank/DDBJ whole genome shotgun (WGS) entry which is preliminary data.</text>
</comment>
<feature type="domain" description="AB hydrolase-1" evidence="2">
    <location>
        <begin position="74"/>
        <end position="216"/>
    </location>
</feature>
<evidence type="ECO:0000313" key="3">
    <source>
        <dbReference type="EMBL" id="CAL5219493.1"/>
    </source>
</evidence>
<proteinExistence type="inferred from homology"/>
<dbReference type="InterPro" id="IPR008220">
    <property type="entry name" value="HAT_MetX-like"/>
</dbReference>
<evidence type="ECO:0000313" key="4">
    <source>
        <dbReference type="Proteomes" id="UP001497392"/>
    </source>
</evidence>